<dbReference type="Pfam" id="PF08818">
    <property type="entry name" value="DUF1801"/>
    <property type="match status" value="1"/>
</dbReference>
<organism evidence="2 3">
    <name type="scientific">Solilutibacter tolerans</name>
    <dbReference type="NCBI Taxonomy" id="1604334"/>
    <lineage>
        <taxon>Bacteria</taxon>
        <taxon>Pseudomonadati</taxon>
        <taxon>Pseudomonadota</taxon>
        <taxon>Gammaproteobacteria</taxon>
        <taxon>Lysobacterales</taxon>
        <taxon>Lysobacteraceae</taxon>
        <taxon>Solilutibacter</taxon>
    </lineage>
</organism>
<evidence type="ECO:0000259" key="1">
    <source>
        <dbReference type="Pfam" id="PF08818"/>
    </source>
</evidence>
<dbReference type="InterPro" id="IPR014922">
    <property type="entry name" value="YdhG-like"/>
</dbReference>
<name>A0A1N6XD54_9GAMM</name>
<dbReference type="RefSeq" id="WP_129582910.1">
    <property type="nucleotide sequence ID" value="NZ_FTLW01000005.1"/>
</dbReference>
<dbReference type="EMBL" id="FTLW01000005">
    <property type="protein sequence ID" value="SIR00282.1"/>
    <property type="molecule type" value="Genomic_DNA"/>
</dbReference>
<evidence type="ECO:0000313" key="2">
    <source>
        <dbReference type="EMBL" id="SIR00282.1"/>
    </source>
</evidence>
<dbReference type="SUPFAM" id="SSF159888">
    <property type="entry name" value="YdhG-like"/>
    <property type="match status" value="1"/>
</dbReference>
<keyword evidence="3" id="KW-1185">Reference proteome</keyword>
<dbReference type="AlphaFoldDB" id="A0A1N6XD54"/>
<reference evidence="3" key="1">
    <citation type="submission" date="2017-01" db="EMBL/GenBank/DDBJ databases">
        <authorList>
            <person name="Varghese N."/>
            <person name="Submissions S."/>
        </authorList>
    </citation>
    <scope>NUCLEOTIDE SEQUENCE [LARGE SCALE GENOMIC DNA]</scope>
    <source>
        <strain evidence="3">UM1</strain>
    </source>
</reference>
<accession>A0A1N6XD54</accession>
<protein>
    <recommendedName>
        <fullName evidence="1">YdhG-like domain-containing protein</fullName>
    </recommendedName>
</protein>
<evidence type="ECO:0000313" key="3">
    <source>
        <dbReference type="Proteomes" id="UP000241788"/>
    </source>
</evidence>
<sequence length="141" mass="15406">MKTKSIDGKTEQRGADTASALIDAHIAQVGGWRGEMLAGVRELIRQALPDVVEEVKWRKPSNPAGVPVWARDGIICTGETYKDKIKLTFPKGAQLADPQGLFNASMEGNARRAIDLYQDEKLDATAFKDLIRTAAASNKPR</sequence>
<gene>
    <name evidence="2" type="ORF">SAMN05421546_2204</name>
</gene>
<dbReference type="STRING" id="1604334.SAMN05421546_2204"/>
<dbReference type="Proteomes" id="UP000241788">
    <property type="component" value="Unassembled WGS sequence"/>
</dbReference>
<dbReference type="Gene3D" id="3.90.1150.200">
    <property type="match status" value="1"/>
</dbReference>
<dbReference type="OrthoDB" id="9811812at2"/>
<feature type="domain" description="YdhG-like" evidence="1">
    <location>
        <begin position="34"/>
        <end position="134"/>
    </location>
</feature>
<proteinExistence type="predicted"/>